<dbReference type="InterPro" id="IPR003749">
    <property type="entry name" value="ThiS/MoaD-like"/>
</dbReference>
<dbReference type="NCBIfam" id="TIGR01683">
    <property type="entry name" value="thiS"/>
    <property type="match status" value="1"/>
</dbReference>
<keyword evidence="2" id="KW-1185">Reference proteome</keyword>
<dbReference type="Gene3D" id="3.10.20.30">
    <property type="match status" value="1"/>
</dbReference>
<sequence>MEVFLNGTKIPTEAATLSQLIEQQRIPVAGIAVALGSRVVRREQWETTPLEEGCEITVIRATQGG</sequence>
<evidence type="ECO:0000313" key="1">
    <source>
        <dbReference type="EMBL" id="UWN58090.1"/>
    </source>
</evidence>
<dbReference type="GeneID" id="82891022"/>
<dbReference type="Pfam" id="PF02597">
    <property type="entry name" value="ThiS"/>
    <property type="match status" value="1"/>
</dbReference>
<accession>A0ABY5V1J4</accession>
<name>A0ABY5V1J4_9BACT</name>
<organism evidence="1 2">
    <name type="scientific">Alistipes ihumii AP11</name>
    <dbReference type="NCBI Taxonomy" id="1211813"/>
    <lineage>
        <taxon>Bacteria</taxon>
        <taxon>Pseudomonadati</taxon>
        <taxon>Bacteroidota</taxon>
        <taxon>Bacteroidia</taxon>
        <taxon>Bacteroidales</taxon>
        <taxon>Rikenellaceae</taxon>
        <taxon>Alistipes</taxon>
    </lineage>
</organism>
<dbReference type="PANTHER" id="PTHR34472">
    <property type="entry name" value="SULFUR CARRIER PROTEIN THIS"/>
    <property type="match status" value="1"/>
</dbReference>
<protein>
    <submittedName>
        <fullName evidence="1">Sulfur carrier protein ThiS</fullName>
    </submittedName>
</protein>
<proteinExistence type="predicted"/>
<reference evidence="1" key="1">
    <citation type="journal article" date="2022" name="Cell">
        <title>Design, construction, and in vivo augmentation of a complex gut microbiome.</title>
        <authorList>
            <person name="Cheng A.G."/>
            <person name="Ho P.Y."/>
            <person name="Aranda-Diaz A."/>
            <person name="Jain S."/>
            <person name="Yu F.B."/>
            <person name="Meng X."/>
            <person name="Wang M."/>
            <person name="Iakiviak M."/>
            <person name="Nagashima K."/>
            <person name="Zhao A."/>
            <person name="Murugkar P."/>
            <person name="Patil A."/>
            <person name="Atabakhsh K."/>
            <person name="Weakley A."/>
            <person name="Yan J."/>
            <person name="Brumbaugh A.R."/>
            <person name="Higginbottom S."/>
            <person name="Dimas A."/>
            <person name="Shiver A.L."/>
            <person name="Deutschbauer A."/>
            <person name="Neff N."/>
            <person name="Sonnenburg J.L."/>
            <person name="Huang K.C."/>
            <person name="Fischbach M.A."/>
        </authorList>
    </citation>
    <scope>NUCLEOTIDE SEQUENCE</scope>
    <source>
        <strain evidence="1">AP11</strain>
    </source>
</reference>
<dbReference type="RefSeq" id="WP_019246450.1">
    <property type="nucleotide sequence ID" value="NZ_CAPH01000017.1"/>
</dbReference>
<dbReference type="InterPro" id="IPR012675">
    <property type="entry name" value="Beta-grasp_dom_sf"/>
</dbReference>
<dbReference type="InterPro" id="IPR010035">
    <property type="entry name" value="Thi_S"/>
</dbReference>
<evidence type="ECO:0000313" key="2">
    <source>
        <dbReference type="Proteomes" id="UP001059295"/>
    </source>
</evidence>
<dbReference type="Proteomes" id="UP001059295">
    <property type="component" value="Chromosome"/>
</dbReference>
<gene>
    <name evidence="1" type="primary">thiS</name>
    <name evidence="1" type="ORF">NQ491_04770</name>
</gene>
<dbReference type="EMBL" id="CP102294">
    <property type="protein sequence ID" value="UWN58090.1"/>
    <property type="molecule type" value="Genomic_DNA"/>
</dbReference>
<dbReference type="InterPro" id="IPR016155">
    <property type="entry name" value="Mopterin_synth/thiamin_S_b"/>
</dbReference>
<dbReference type="PANTHER" id="PTHR34472:SF1">
    <property type="entry name" value="SULFUR CARRIER PROTEIN THIS"/>
    <property type="match status" value="1"/>
</dbReference>
<dbReference type="SUPFAM" id="SSF54285">
    <property type="entry name" value="MoaD/ThiS"/>
    <property type="match status" value="1"/>
</dbReference>
<dbReference type="CDD" id="cd00565">
    <property type="entry name" value="Ubl_ThiS"/>
    <property type="match status" value="1"/>
</dbReference>